<keyword evidence="2" id="KW-1185">Reference proteome</keyword>
<organism evidence="1 2">
    <name type="scientific">Violaceomyces palustris</name>
    <dbReference type="NCBI Taxonomy" id="1673888"/>
    <lineage>
        <taxon>Eukaryota</taxon>
        <taxon>Fungi</taxon>
        <taxon>Dikarya</taxon>
        <taxon>Basidiomycota</taxon>
        <taxon>Ustilaginomycotina</taxon>
        <taxon>Ustilaginomycetes</taxon>
        <taxon>Violaceomycetales</taxon>
        <taxon>Violaceomycetaceae</taxon>
        <taxon>Violaceomyces</taxon>
    </lineage>
</organism>
<name>A0ACD0NWD3_9BASI</name>
<gene>
    <name evidence="1" type="ORF">IE53DRAFT_111482</name>
</gene>
<dbReference type="Proteomes" id="UP000245626">
    <property type="component" value="Unassembled WGS sequence"/>
</dbReference>
<dbReference type="EMBL" id="KZ819970">
    <property type="protein sequence ID" value="PWN50092.1"/>
    <property type="molecule type" value="Genomic_DNA"/>
</dbReference>
<accession>A0ACD0NWD3</accession>
<protein>
    <submittedName>
        <fullName evidence="1">Uncharacterized protein</fullName>
    </submittedName>
</protein>
<reference evidence="1 2" key="1">
    <citation type="journal article" date="2018" name="Mol. Biol. Evol.">
        <title>Broad Genomic Sampling Reveals a Smut Pathogenic Ancestry of the Fungal Clade Ustilaginomycotina.</title>
        <authorList>
            <person name="Kijpornyongpan T."/>
            <person name="Mondo S.J."/>
            <person name="Barry K."/>
            <person name="Sandor L."/>
            <person name="Lee J."/>
            <person name="Lipzen A."/>
            <person name="Pangilinan J."/>
            <person name="LaButti K."/>
            <person name="Hainaut M."/>
            <person name="Henrissat B."/>
            <person name="Grigoriev I.V."/>
            <person name="Spatafora J.W."/>
            <person name="Aime M.C."/>
        </authorList>
    </citation>
    <scope>NUCLEOTIDE SEQUENCE [LARGE SCALE GENOMIC DNA]</scope>
    <source>
        <strain evidence="1 2">SA 807</strain>
    </source>
</reference>
<proteinExistence type="predicted"/>
<evidence type="ECO:0000313" key="2">
    <source>
        <dbReference type="Proteomes" id="UP000245626"/>
    </source>
</evidence>
<sequence length="208" mass="23109">MPIGALEVVILLSLESYKASLRRINKRRSKKHGYNSLPTDSCGRPVNEKGERLSRNQARALCQHQRELERIRTAEREWRMRGDSLPSAGVVSTTPVSNPTNPLTVVAATDLSPWSHPTRSTVVNAGSASSLLGRSHLSMGQLPTAIHHHQQDVNLFDVIEHDGEDWRRVVWEGSPIYSEVEPHREDDATVVGDAGAQPFPRVRAISMV</sequence>
<evidence type="ECO:0000313" key="1">
    <source>
        <dbReference type="EMBL" id="PWN50092.1"/>
    </source>
</evidence>